<dbReference type="EMBL" id="JAKOGI010001055">
    <property type="protein sequence ID" value="KAJ8428080.1"/>
    <property type="molecule type" value="Genomic_DNA"/>
</dbReference>
<gene>
    <name evidence="1" type="ORF">Cgig2_006803</name>
</gene>
<dbReference type="AlphaFoldDB" id="A0A9Q1GWW6"/>
<name>A0A9Q1GWW6_9CARY</name>
<organism evidence="1 2">
    <name type="scientific">Carnegiea gigantea</name>
    <dbReference type="NCBI Taxonomy" id="171969"/>
    <lineage>
        <taxon>Eukaryota</taxon>
        <taxon>Viridiplantae</taxon>
        <taxon>Streptophyta</taxon>
        <taxon>Embryophyta</taxon>
        <taxon>Tracheophyta</taxon>
        <taxon>Spermatophyta</taxon>
        <taxon>Magnoliopsida</taxon>
        <taxon>eudicotyledons</taxon>
        <taxon>Gunneridae</taxon>
        <taxon>Pentapetalae</taxon>
        <taxon>Caryophyllales</taxon>
        <taxon>Cactineae</taxon>
        <taxon>Cactaceae</taxon>
        <taxon>Cactoideae</taxon>
        <taxon>Echinocereeae</taxon>
        <taxon>Carnegiea</taxon>
    </lineage>
</organism>
<comment type="caution">
    <text evidence="1">The sequence shown here is derived from an EMBL/GenBank/DDBJ whole genome shotgun (WGS) entry which is preliminary data.</text>
</comment>
<reference evidence="1" key="1">
    <citation type="submission" date="2022-04" db="EMBL/GenBank/DDBJ databases">
        <title>Carnegiea gigantea Genome sequencing and assembly v2.</title>
        <authorList>
            <person name="Copetti D."/>
            <person name="Sanderson M.J."/>
            <person name="Burquez A."/>
            <person name="Wojciechowski M.F."/>
        </authorList>
    </citation>
    <scope>NUCLEOTIDE SEQUENCE</scope>
    <source>
        <strain evidence="1">SGP5-SGP5p</strain>
        <tissue evidence="1">Aerial part</tissue>
    </source>
</reference>
<protein>
    <submittedName>
        <fullName evidence="1">Uncharacterized protein</fullName>
    </submittedName>
</protein>
<proteinExistence type="predicted"/>
<evidence type="ECO:0000313" key="2">
    <source>
        <dbReference type="Proteomes" id="UP001153076"/>
    </source>
</evidence>
<sequence length="212" mass="25023">MKMSFKGHIIWSRIGRAFTNVEYDHFDFAQVDYLTEGLSDHSPYFYPFQRTLKSAEGREKPAEATKQIKQQELSKAVLEIVQLDLQQDLMDSYRQSKEKEAREHYVKILDSSILLLQPHSKASWINYCDQSISFFFTKIKQSKQAFFVYSLKDSSGNMFFQMNNWSPITANLILYMTTSKLNKFERSGEEDHNEDQALIVTRHFLRRKNCPY</sequence>
<evidence type="ECO:0000313" key="1">
    <source>
        <dbReference type="EMBL" id="KAJ8428080.1"/>
    </source>
</evidence>
<keyword evidence="2" id="KW-1185">Reference proteome</keyword>
<accession>A0A9Q1GWW6</accession>
<dbReference type="Proteomes" id="UP001153076">
    <property type="component" value="Unassembled WGS sequence"/>
</dbReference>